<feature type="transmembrane region" description="Helical" evidence="2">
    <location>
        <begin position="124"/>
        <end position="147"/>
    </location>
</feature>
<feature type="region of interest" description="Disordered" evidence="1">
    <location>
        <begin position="163"/>
        <end position="226"/>
    </location>
</feature>
<feature type="compositionally biased region" description="Basic and acidic residues" evidence="1">
    <location>
        <begin position="163"/>
        <end position="172"/>
    </location>
</feature>
<evidence type="ECO:0000256" key="1">
    <source>
        <dbReference type="SAM" id="MobiDB-lite"/>
    </source>
</evidence>
<dbReference type="EMBL" id="JARK01001410">
    <property type="protein sequence ID" value="EYC06794.1"/>
    <property type="molecule type" value="Genomic_DNA"/>
</dbReference>
<comment type="caution">
    <text evidence="3">The sequence shown here is derived from an EMBL/GenBank/DDBJ whole genome shotgun (WGS) entry which is preliminary data.</text>
</comment>
<protein>
    <submittedName>
        <fullName evidence="3">Uncharacterized protein</fullName>
    </submittedName>
</protein>
<accession>A0A016TUS9</accession>
<dbReference type="OrthoDB" id="5873369at2759"/>
<dbReference type="Proteomes" id="UP000024635">
    <property type="component" value="Unassembled WGS sequence"/>
</dbReference>
<evidence type="ECO:0000313" key="3">
    <source>
        <dbReference type="EMBL" id="EYC06794.1"/>
    </source>
</evidence>
<name>A0A016TUS9_9BILA</name>
<keyword evidence="2" id="KW-0472">Membrane</keyword>
<evidence type="ECO:0000313" key="4">
    <source>
        <dbReference type="Proteomes" id="UP000024635"/>
    </source>
</evidence>
<evidence type="ECO:0000256" key="2">
    <source>
        <dbReference type="SAM" id="Phobius"/>
    </source>
</evidence>
<proteinExistence type="predicted"/>
<reference evidence="4" key="1">
    <citation type="journal article" date="2015" name="Nat. Genet.">
        <title>The genome and transcriptome of the zoonotic hookworm Ancylostoma ceylanicum identify infection-specific gene families.</title>
        <authorList>
            <person name="Schwarz E.M."/>
            <person name="Hu Y."/>
            <person name="Antoshechkin I."/>
            <person name="Miller M.M."/>
            <person name="Sternberg P.W."/>
            <person name="Aroian R.V."/>
        </authorList>
    </citation>
    <scope>NUCLEOTIDE SEQUENCE</scope>
    <source>
        <strain evidence="4">HY135</strain>
    </source>
</reference>
<keyword evidence="2" id="KW-0812">Transmembrane</keyword>
<keyword evidence="4" id="KW-1185">Reference proteome</keyword>
<sequence>MSSGWLIIPLSSGTILRFSTSNFSVIDASENPTDASEITRHSSEIHGDASTQWGTTFGATEVTPSQPQLLLKSNWANTRAASIKKQTSTESLSTVLEAIVEDSYETNYGPEAGSMLHRFDSTTIAIIASAVVVLVLILIIAIVGLVYERGKQKRKKLLKEQLEKDNEKEMSTKRKRVGSTSQARNKKKRRKRHKSDSDSSESATEKKKKRSTQKASSGQQKPGCDPVKKAVADYLEAQLQTCRLAVDPEKAGGDFAAVKPADLKDDGYFGIGPQQ</sequence>
<gene>
    <name evidence="3" type="primary">Acey_s0074.g896</name>
    <name evidence="3" type="ORF">Y032_0074g896</name>
</gene>
<dbReference type="AlphaFoldDB" id="A0A016TUS9"/>
<organism evidence="3 4">
    <name type="scientific">Ancylostoma ceylanicum</name>
    <dbReference type="NCBI Taxonomy" id="53326"/>
    <lineage>
        <taxon>Eukaryota</taxon>
        <taxon>Metazoa</taxon>
        <taxon>Ecdysozoa</taxon>
        <taxon>Nematoda</taxon>
        <taxon>Chromadorea</taxon>
        <taxon>Rhabditida</taxon>
        <taxon>Rhabditina</taxon>
        <taxon>Rhabditomorpha</taxon>
        <taxon>Strongyloidea</taxon>
        <taxon>Ancylostomatidae</taxon>
        <taxon>Ancylostomatinae</taxon>
        <taxon>Ancylostoma</taxon>
    </lineage>
</organism>
<keyword evidence="2" id="KW-1133">Transmembrane helix</keyword>
<feature type="compositionally biased region" description="Basic residues" evidence="1">
    <location>
        <begin position="184"/>
        <end position="194"/>
    </location>
</feature>